<dbReference type="EMBL" id="JASSZA010000022">
    <property type="protein sequence ID" value="KAK2084271.1"/>
    <property type="molecule type" value="Genomic_DNA"/>
</dbReference>
<reference evidence="1 2" key="1">
    <citation type="submission" date="2023-05" db="EMBL/GenBank/DDBJ databases">
        <title>B98-5 Cell Line De Novo Hybrid Assembly: An Optical Mapping Approach.</title>
        <authorList>
            <person name="Kananen K."/>
            <person name="Auerbach J.A."/>
            <person name="Kautto E."/>
            <person name="Blachly J.S."/>
        </authorList>
    </citation>
    <scope>NUCLEOTIDE SEQUENCE [LARGE SCALE GENOMIC DNA]</scope>
    <source>
        <strain evidence="1">B95-8</strain>
        <tissue evidence="1">Cell line</tissue>
    </source>
</reference>
<organism evidence="1 2">
    <name type="scientific">Saguinus oedipus</name>
    <name type="common">Cotton-top tamarin</name>
    <name type="synonym">Oedipomidas oedipus</name>
    <dbReference type="NCBI Taxonomy" id="9490"/>
    <lineage>
        <taxon>Eukaryota</taxon>
        <taxon>Metazoa</taxon>
        <taxon>Chordata</taxon>
        <taxon>Craniata</taxon>
        <taxon>Vertebrata</taxon>
        <taxon>Euteleostomi</taxon>
        <taxon>Mammalia</taxon>
        <taxon>Eutheria</taxon>
        <taxon>Euarchontoglires</taxon>
        <taxon>Primates</taxon>
        <taxon>Haplorrhini</taxon>
        <taxon>Platyrrhini</taxon>
        <taxon>Cebidae</taxon>
        <taxon>Callitrichinae</taxon>
        <taxon>Saguinus</taxon>
    </lineage>
</organism>
<evidence type="ECO:0000313" key="2">
    <source>
        <dbReference type="Proteomes" id="UP001266305"/>
    </source>
</evidence>
<gene>
    <name evidence="1" type="ORF">P7K49_037304</name>
</gene>
<accession>A0ABQ9THQ6</accession>
<dbReference type="Proteomes" id="UP001266305">
    <property type="component" value="Unassembled WGS sequence"/>
</dbReference>
<comment type="caution">
    <text evidence="1">The sequence shown here is derived from an EMBL/GenBank/DDBJ whole genome shotgun (WGS) entry which is preliminary data.</text>
</comment>
<sequence length="158" mass="15678">MELGLGLSTGWGCAKDPCGAGGLGRAQAGELALAVDKALGAPKAAGLDVALESHIVLGEDGELAAVLDVVLEVVPDTNKVLKVVLVEDAGVVLDVCMVLGAAVDVEQEVDIAAAVTPDTGQDVVVDSNLEADVALPVASALGRRHPRKAAGHSSGSGV</sequence>
<proteinExistence type="predicted"/>
<evidence type="ECO:0000313" key="1">
    <source>
        <dbReference type="EMBL" id="KAK2084271.1"/>
    </source>
</evidence>
<protein>
    <submittedName>
        <fullName evidence="1">Uncharacterized protein</fullName>
    </submittedName>
</protein>
<name>A0ABQ9THQ6_SAGOE</name>
<keyword evidence="2" id="KW-1185">Reference proteome</keyword>